<proteinExistence type="predicted"/>
<evidence type="ECO:0000256" key="1">
    <source>
        <dbReference type="SAM" id="MobiDB-lite"/>
    </source>
</evidence>
<gene>
    <name evidence="2" type="ORF">BLA17378_01456</name>
</gene>
<keyword evidence="3" id="KW-1185">Reference proteome</keyword>
<comment type="caution">
    <text evidence="2">The sequence shown here is derived from an EMBL/GenBank/DDBJ whole genome shotgun (WGS) entry which is preliminary data.</text>
</comment>
<evidence type="ECO:0000313" key="3">
    <source>
        <dbReference type="Proteomes" id="UP000494120"/>
    </source>
</evidence>
<feature type="region of interest" description="Disordered" evidence="1">
    <location>
        <begin position="1"/>
        <end position="35"/>
    </location>
</feature>
<dbReference type="EMBL" id="CABVQG010000004">
    <property type="protein sequence ID" value="VWC55004.1"/>
    <property type="molecule type" value="Genomic_DNA"/>
</dbReference>
<name>A0ABY6XQM1_9BURK</name>
<reference evidence="2 3" key="1">
    <citation type="submission" date="2019-09" db="EMBL/GenBank/DDBJ databases">
        <authorList>
            <person name="Depoorter E."/>
        </authorList>
    </citation>
    <scope>NUCLEOTIDE SEQUENCE [LARGE SCALE GENOMIC DNA]</scope>
    <source>
        <strain evidence="2 3">R-17378</strain>
    </source>
</reference>
<sequence length="35" mass="4001">MIKRIVFPKNRDSNTNARTPDEVTHYPNPGAFASR</sequence>
<accession>A0ABY6XQM1</accession>
<evidence type="ECO:0000313" key="2">
    <source>
        <dbReference type="EMBL" id="VWC55004.1"/>
    </source>
</evidence>
<organism evidence="2 3">
    <name type="scientific">Burkholderia aenigmatica</name>
    <dbReference type="NCBI Taxonomy" id="2015348"/>
    <lineage>
        <taxon>Bacteria</taxon>
        <taxon>Pseudomonadati</taxon>
        <taxon>Pseudomonadota</taxon>
        <taxon>Betaproteobacteria</taxon>
        <taxon>Burkholderiales</taxon>
        <taxon>Burkholderiaceae</taxon>
        <taxon>Burkholderia</taxon>
        <taxon>Burkholderia cepacia complex</taxon>
    </lineage>
</organism>
<protein>
    <submittedName>
        <fullName evidence="2">Uncharacterized protein</fullName>
    </submittedName>
</protein>
<dbReference type="Proteomes" id="UP000494120">
    <property type="component" value="Unassembled WGS sequence"/>
</dbReference>